<accession>A0A2M6W007</accession>
<dbReference type="Pfam" id="PF01471">
    <property type="entry name" value="PG_binding_1"/>
    <property type="match status" value="1"/>
</dbReference>
<dbReference type="Gene3D" id="1.10.101.10">
    <property type="entry name" value="PGBD-like superfamily/PGBD"/>
    <property type="match status" value="1"/>
</dbReference>
<dbReference type="InterPro" id="IPR002477">
    <property type="entry name" value="Peptidoglycan-bd-like"/>
</dbReference>
<sequence length="435" mass="48588">RGVTGGSVGGRAQYSVYSTRQDFELKEGEDMVVDVDADGVADLHIYAKTIDTKTGKVQTVVTNLAAFTFAINNNMSYTTSTVVSLRIRGYDNVTHMAISEEESFTNVSFIPFTPFVTYTFVSEVLGGKTLYVRLLTEDGYIAEVQDSIVLTPSFGICPLATEFLYRTSPTGPIYFVTHACKKTVLTDDALIRTYISDPAYIALVRKGDVDGIPDATGVVSVPRGPLYRPGNGSLIKTLAEPNVYFLFHNRYHWIASEEVFTGLKFLWSWIEEVSQTFIELREAGQDIGEGQGHLPGTVLVETSTRQYYVLAPHPANPDFVIKRPIEDMRALQELGYRQDRVIEMEHTDQYPYVGEPIVASYPRISLERDLHVGMSGEDVRALQELLLALGWYEHDEITGYYGVKTREAVAAYQHANGLDVTGLVTEETRRQLARE</sequence>
<dbReference type="Proteomes" id="UP000229362">
    <property type="component" value="Unassembled WGS sequence"/>
</dbReference>
<dbReference type="SUPFAM" id="SSF47090">
    <property type="entry name" value="PGBD-like"/>
    <property type="match status" value="1"/>
</dbReference>
<evidence type="ECO:0000313" key="3">
    <source>
        <dbReference type="Proteomes" id="UP000229362"/>
    </source>
</evidence>
<dbReference type="InterPro" id="IPR036366">
    <property type="entry name" value="PGBDSf"/>
</dbReference>
<feature type="non-terminal residue" evidence="2">
    <location>
        <position position="1"/>
    </location>
</feature>
<reference evidence="3" key="1">
    <citation type="submission" date="2017-09" db="EMBL/GenBank/DDBJ databases">
        <title>Depth-based differentiation of microbial function through sediment-hosted aquifers and enrichment of novel symbionts in the deep terrestrial subsurface.</title>
        <authorList>
            <person name="Probst A.J."/>
            <person name="Ladd B."/>
            <person name="Jarett J.K."/>
            <person name="Geller-Mcgrath D.E."/>
            <person name="Sieber C.M.K."/>
            <person name="Emerson J.B."/>
            <person name="Anantharaman K."/>
            <person name="Thomas B.C."/>
            <person name="Malmstrom R."/>
            <person name="Stieglmeier M."/>
            <person name="Klingl A."/>
            <person name="Woyke T."/>
            <person name="Ryan C.M."/>
            <person name="Banfield J.F."/>
        </authorList>
    </citation>
    <scope>NUCLEOTIDE SEQUENCE [LARGE SCALE GENOMIC DNA]</scope>
</reference>
<dbReference type="InterPro" id="IPR036365">
    <property type="entry name" value="PGBD-like_sf"/>
</dbReference>
<evidence type="ECO:0000259" key="1">
    <source>
        <dbReference type="Pfam" id="PF01471"/>
    </source>
</evidence>
<organism evidence="2 3">
    <name type="scientific">Candidatus Magasanikbacteria bacterium CG10_big_fil_rev_8_21_14_0_10_43_6</name>
    <dbReference type="NCBI Taxonomy" id="1974650"/>
    <lineage>
        <taxon>Bacteria</taxon>
        <taxon>Candidatus Magasanikiibacteriota</taxon>
    </lineage>
</organism>
<gene>
    <name evidence="2" type="ORF">COU33_05340</name>
</gene>
<evidence type="ECO:0000313" key="2">
    <source>
        <dbReference type="EMBL" id="PIT86040.1"/>
    </source>
</evidence>
<comment type="caution">
    <text evidence="2">The sequence shown here is derived from an EMBL/GenBank/DDBJ whole genome shotgun (WGS) entry which is preliminary data.</text>
</comment>
<feature type="domain" description="Peptidoglycan binding-like" evidence="1">
    <location>
        <begin position="375"/>
        <end position="432"/>
    </location>
</feature>
<name>A0A2M6W007_9BACT</name>
<proteinExistence type="predicted"/>
<protein>
    <recommendedName>
        <fullName evidence="1">Peptidoglycan binding-like domain-containing protein</fullName>
    </recommendedName>
</protein>
<dbReference type="EMBL" id="PFBZ01000228">
    <property type="protein sequence ID" value="PIT86040.1"/>
    <property type="molecule type" value="Genomic_DNA"/>
</dbReference>
<dbReference type="AlphaFoldDB" id="A0A2M6W007"/>